<evidence type="ECO:0000313" key="2">
    <source>
        <dbReference type="EMBL" id="PBK70796.1"/>
    </source>
</evidence>
<evidence type="ECO:0000313" key="3">
    <source>
        <dbReference type="Proteomes" id="UP000218334"/>
    </source>
</evidence>
<reference evidence="3" key="1">
    <citation type="journal article" date="2017" name="Nat. Ecol. Evol.">
        <title>Genome expansion and lineage-specific genetic innovations in the forest pathogenic fungi Armillaria.</title>
        <authorList>
            <person name="Sipos G."/>
            <person name="Prasanna A.N."/>
            <person name="Walter M.C."/>
            <person name="O'Connor E."/>
            <person name="Balint B."/>
            <person name="Krizsan K."/>
            <person name="Kiss B."/>
            <person name="Hess J."/>
            <person name="Varga T."/>
            <person name="Slot J."/>
            <person name="Riley R."/>
            <person name="Boka B."/>
            <person name="Rigling D."/>
            <person name="Barry K."/>
            <person name="Lee J."/>
            <person name="Mihaltcheva S."/>
            <person name="LaButti K."/>
            <person name="Lipzen A."/>
            <person name="Waldron R."/>
            <person name="Moloney N.M."/>
            <person name="Sperisen C."/>
            <person name="Kredics L."/>
            <person name="Vagvoelgyi C."/>
            <person name="Patrignani A."/>
            <person name="Fitzpatrick D."/>
            <person name="Nagy I."/>
            <person name="Doyle S."/>
            <person name="Anderson J.B."/>
            <person name="Grigoriev I.V."/>
            <person name="Gueldener U."/>
            <person name="Muensterkoetter M."/>
            <person name="Nagy L.G."/>
        </authorList>
    </citation>
    <scope>NUCLEOTIDE SEQUENCE [LARGE SCALE GENOMIC DNA]</scope>
    <source>
        <strain evidence="3">28-4</strain>
    </source>
</reference>
<dbReference type="AlphaFoldDB" id="A0A2H3C666"/>
<proteinExistence type="predicted"/>
<name>A0A2H3C666_9AGAR</name>
<feature type="region of interest" description="Disordered" evidence="1">
    <location>
        <begin position="174"/>
        <end position="193"/>
    </location>
</feature>
<dbReference type="EMBL" id="KZ293425">
    <property type="protein sequence ID" value="PBK70796.1"/>
    <property type="molecule type" value="Genomic_DNA"/>
</dbReference>
<accession>A0A2H3C666</accession>
<evidence type="ECO:0000256" key="1">
    <source>
        <dbReference type="SAM" id="MobiDB-lite"/>
    </source>
</evidence>
<protein>
    <submittedName>
        <fullName evidence="2">Uncharacterized protein</fullName>
    </submittedName>
</protein>
<gene>
    <name evidence="2" type="ORF">ARMSODRAFT_1017584</name>
</gene>
<organism evidence="2 3">
    <name type="scientific">Armillaria solidipes</name>
    <dbReference type="NCBI Taxonomy" id="1076256"/>
    <lineage>
        <taxon>Eukaryota</taxon>
        <taxon>Fungi</taxon>
        <taxon>Dikarya</taxon>
        <taxon>Basidiomycota</taxon>
        <taxon>Agaricomycotina</taxon>
        <taxon>Agaricomycetes</taxon>
        <taxon>Agaricomycetidae</taxon>
        <taxon>Agaricales</taxon>
        <taxon>Marasmiineae</taxon>
        <taxon>Physalacriaceae</taxon>
        <taxon>Armillaria</taxon>
    </lineage>
</organism>
<keyword evidence="3" id="KW-1185">Reference proteome</keyword>
<sequence>MPRAPPVPKLKNGPTYQLREHYPPSNYAALVPSKKRAKDHGHLNATLEGELIVANERKYGSYPARKIARKCAHCSGYLMLVTNVGAGMKVYSSQDLEFQSLGSQTIRCNSCQSHHAVLSGFTEEELKAMPAIQTILPLRQTVDNGHFIGPGSALSILPLEAPRRRHRRLTLVAPSSTTPTPRLARPVGPPRRPVAIEISDDEVDTLAPRNSARRGRVSMPAMREIIEISDNEVDVNAPRNSARRRRASMPAIRKVDRVVDTDTNGRSAELQGKIAILFFEKLDENPIRIDVPTRNNGNLYLGDHKIDLGLAGIEMGEQFEVFGFASEDGWTKVRWSEPLRVVEGSPLFMKKCGTEDPGFWNNWKTAALEGFIFRLLK</sequence>
<dbReference type="Proteomes" id="UP000218334">
    <property type="component" value="Unassembled WGS sequence"/>
</dbReference>